<dbReference type="AlphaFoldDB" id="A0A1W0WA36"/>
<keyword evidence="6" id="KW-0670">Pyruvate</keyword>
<evidence type="ECO:0000256" key="1">
    <source>
        <dbReference type="ARBA" id="ARBA00008609"/>
    </source>
</evidence>
<organism evidence="6 7">
    <name type="scientific">Hypsibius exemplaris</name>
    <name type="common">Freshwater tardigrade</name>
    <dbReference type="NCBI Taxonomy" id="2072580"/>
    <lineage>
        <taxon>Eukaryota</taxon>
        <taxon>Metazoa</taxon>
        <taxon>Ecdysozoa</taxon>
        <taxon>Tardigrada</taxon>
        <taxon>Eutardigrada</taxon>
        <taxon>Parachela</taxon>
        <taxon>Hypsibioidea</taxon>
        <taxon>Hypsibiidae</taxon>
        <taxon>Hypsibius</taxon>
    </lineage>
</organism>
<proteinExistence type="inferred from homology"/>
<protein>
    <submittedName>
        <fullName evidence="6">Pyruvate dehydrogenase phosphatase regulatory subunit, mitochondrial</fullName>
    </submittedName>
</protein>
<gene>
    <name evidence="6" type="ORF">BV898_13690</name>
</gene>
<dbReference type="OrthoDB" id="498204at2759"/>
<dbReference type="Gene3D" id="3.30.9.10">
    <property type="entry name" value="D-Amino Acid Oxidase, subunit A, domain 2"/>
    <property type="match status" value="1"/>
</dbReference>
<evidence type="ECO:0000259" key="3">
    <source>
        <dbReference type="Pfam" id="PF01571"/>
    </source>
</evidence>
<evidence type="ECO:0000313" key="6">
    <source>
        <dbReference type="EMBL" id="OQV12040.1"/>
    </source>
</evidence>
<dbReference type="FunFam" id="2.40.30.110:FF:000004">
    <property type="entry name" value="Pyruvate dehydrogenase phosphatase regulatory subunit, mitochondrial"/>
    <property type="match status" value="1"/>
</dbReference>
<dbReference type="PANTHER" id="PTHR43757">
    <property type="entry name" value="AMINOMETHYLTRANSFERASE"/>
    <property type="match status" value="1"/>
</dbReference>
<comment type="caution">
    <text evidence="6">The sequence shown here is derived from an EMBL/GenBank/DDBJ whole genome shotgun (WGS) entry which is preliminary data.</text>
</comment>
<dbReference type="InterPro" id="IPR036188">
    <property type="entry name" value="FAD/NAD-bd_sf"/>
</dbReference>
<dbReference type="Pfam" id="PF01266">
    <property type="entry name" value="DAO"/>
    <property type="match status" value="1"/>
</dbReference>
<dbReference type="SUPFAM" id="SSF103025">
    <property type="entry name" value="Folate-binding domain"/>
    <property type="match status" value="1"/>
</dbReference>
<dbReference type="Gene3D" id="3.30.70.1400">
    <property type="entry name" value="Aminomethyltransferase beta-barrel domains"/>
    <property type="match status" value="1"/>
</dbReference>
<sequence length="920" mass="102357">MPYEKATAEQYNAVVIEVERYVRPKTSSQMHRGFPVTKLRLLQPILQDSVFCHHAALSTLSSSGVPSQARVVVCGGGAVGVSVAYQLTEAGWNDVVILEQNIALGGSTVLSAGLMRRLAPSFLATQVLEYTNQGFDAIIKKGYDIGLHRSGSLSLARVSDRFIDLQRQHSAAKAAGFESEMMTPEEVGKKFPYLHTADLYGALWCAKDGFINPELTYAAVLDLAMLNGAKLIQGCLVTGVNVEKGAVKSVDTNLGPIACEYFVNCAGLWSRDVAKSGFRKIRVPVHPCEHQYLVTYPVFPNEDKDYPIIFDMDERMYMRAHNRGILCGGFAVPPKVAFPGRIPPDFSKKMLPEDWDSFQPILERLIQRVPSVHLAEPLKLVNGPEAFTPDGRSVMGESAEVKNYYIAAGMNAKGTAAALGLGRLLADKVTKGSTEFETWELDPRRFLDMHNNRDFVKARIKETSSWVFAINYPYREDTARTARKVRTSPLYSSFKAQGAVFGQFMGYERPLFFVTDQMNALPDLDFFPATFGKPAWHSAVEAEYHACRHGTGLIDLSSFSKFEIKGKKAVEYLQYLCSNDVNVPVGGVVHTGMHNERGGYENDCTVARLQENLFLVVAPTTQQTRCRKWLNRHLPKEGGIGIADVTSSYTVINIIGPLARDLMNNFGDMSQAAFPFFTCQTINIGYASNILAMNITHTGETGWALYIPNEYALYVYECLTKAGKDYSLTLAGHFAMRTLRIERFYAFWGQDIDSTTTPFECGRAFRVKFEKGNFIGRDALLKQQTAGVTRSYVQLLLEDHDMDTDPWPWGGEPIFCNGNFAGRTTTTGYGYTLGQQVCLGFVKNIDPATKTILPLTSDWIQNSKFEVEVAGRRFPAKVNVRSPRLPAVVAFEHPEVVKYVTTQDDETGVKKFVKKMAMEI</sequence>
<dbReference type="InterPro" id="IPR027266">
    <property type="entry name" value="TrmE/GcvT-like"/>
</dbReference>
<dbReference type="InterPro" id="IPR006076">
    <property type="entry name" value="FAD-dep_OxRdtase"/>
</dbReference>
<dbReference type="InterPro" id="IPR013977">
    <property type="entry name" value="GcvT_C"/>
</dbReference>
<dbReference type="Pfam" id="PF16350">
    <property type="entry name" value="FAO_M"/>
    <property type="match status" value="1"/>
</dbReference>
<name>A0A1W0WA36_HYPEX</name>
<feature type="domain" description="GCVT N-terminal" evidence="3">
    <location>
        <begin position="490"/>
        <end position="771"/>
    </location>
</feature>
<evidence type="ECO:0000259" key="2">
    <source>
        <dbReference type="Pfam" id="PF01266"/>
    </source>
</evidence>
<keyword evidence="7" id="KW-1185">Reference proteome</keyword>
<evidence type="ECO:0000259" key="4">
    <source>
        <dbReference type="Pfam" id="PF08669"/>
    </source>
</evidence>
<dbReference type="GO" id="GO:0005739">
    <property type="term" value="C:mitochondrion"/>
    <property type="evidence" value="ECO:0007669"/>
    <property type="project" value="TreeGrafter"/>
</dbReference>
<dbReference type="Pfam" id="PF08669">
    <property type="entry name" value="GCV_T_C"/>
    <property type="match status" value="1"/>
</dbReference>
<feature type="domain" description="FAD dependent oxidoreductase" evidence="2">
    <location>
        <begin position="70"/>
        <end position="427"/>
    </location>
</feature>
<dbReference type="Gene3D" id="3.50.50.60">
    <property type="entry name" value="FAD/NAD(P)-binding domain"/>
    <property type="match status" value="1"/>
</dbReference>
<dbReference type="SUPFAM" id="SSF101790">
    <property type="entry name" value="Aminomethyltransferase beta-barrel domain"/>
    <property type="match status" value="1"/>
</dbReference>
<evidence type="ECO:0000313" key="7">
    <source>
        <dbReference type="Proteomes" id="UP000192578"/>
    </source>
</evidence>
<dbReference type="Gene3D" id="3.30.1360.120">
    <property type="entry name" value="Probable tRNA modification gtpase trme, domain 1"/>
    <property type="match status" value="1"/>
</dbReference>
<dbReference type="InterPro" id="IPR028896">
    <property type="entry name" value="GcvT/YgfZ/DmdA"/>
</dbReference>
<dbReference type="SUPFAM" id="SSF51905">
    <property type="entry name" value="FAD/NAD(P)-binding domain"/>
    <property type="match status" value="1"/>
</dbReference>
<reference evidence="7" key="1">
    <citation type="submission" date="2017-01" db="EMBL/GenBank/DDBJ databases">
        <title>Comparative genomics of anhydrobiosis in the tardigrade Hypsibius dujardini.</title>
        <authorList>
            <person name="Yoshida Y."/>
            <person name="Koutsovoulos G."/>
            <person name="Laetsch D."/>
            <person name="Stevens L."/>
            <person name="Kumar S."/>
            <person name="Horikawa D."/>
            <person name="Ishino K."/>
            <person name="Komine S."/>
            <person name="Tomita M."/>
            <person name="Blaxter M."/>
            <person name="Arakawa K."/>
        </authorList>
    </citation>
    <scope>NUCLEOTIDE SEQUENCE [LARGE SCALE GENOMIC DNA]</scope>
    <source>
        <strain evidence="7">Z151</strain>
    </source>
</reference>
<dbReference type="PANTHER" id="PTHR43757:SF15">
    <property type="entry name" value="PYRUVATE DEHYDROGENASE PHOSPHATASE REGULATORY SUBUNIT, MITOCHONDRIAL-LIKE"/>
    <property type="match status" value="1"/>
</dbReference>
<dbReference type="Gene3D" id="2.40.30.110">
    <property type="entry name" value="Aminomethyltransferase beta-barrel domains"/>
    <property type="match status" value="1"/>
</dbReference>
<dbReference type="InterPro" id="IPR006222">
    <property type="entry name" value="GCVT_N"/>
</dbReference>
<comment type="similarity">
    <text evidence="1">Belongs to the GcvT family.</text>
</comment>
<dbReference type="SUPFAM" id="SSF54373">
    <property type="entry name" value="FAD-linked reductases, C-terminal domain"/>
    <property type="match status" value="1"/>
</dbReference>
<dbReference type="InterPro" id="IPR029043">
    <property type="entry name" value="GcvT/YgfZ_C"/>
</dbReference>
<dbReference type="EMBL" id="MTYJ01000155">
    <property type="protein sequence ID" value="OQV12040.1"/>
    <property type="molecule type" value="Genomic_DNA"/>
</dbReference>
<dbReference type="Proteomes" id="UP000192578">
    <property type="component" value="Unassembled WGS sequence"/>
</dbReference>
<accession>A0A1W0WA36</accession>
<dbReference type="FunFam" id="3.30.70.1400:FF:000003">
    <property type="entry name" value="Pyruvate dehydrogenase phosphatase regulatory subunit"/>
    <property type="match status" value="1"/>
</dbReference>
<dbReference type="InterPro" id="IPR032503">
    <property type="entry name" value="FAO_M"/>
</dbReference>
<dbReference type="Pfam" id="PF01571">
    <property type="entry name" value="GCV_T"/>
    <property type="match status" value="1"/>
</dbReference>
<feature type="domain" description="FAD dependent oxidoreductase central" evidence="5">
    <location>
        <begin position="432"/>
        <end position="488"/>
    </location>
</feature>
<evidence type="ECO:0000259" key="5">
    <source>
        <dbReference type="Pfam" id="PF16350"/>
    </source>
</evidence>
<feature type="domain" description="Aminomethyltransferase C-terminal" evidence="4">
    <location>
        <begin position="790"/>
        <end position="883"/>
    </location>
</feature>